<gene>
    <name evidence="4" type="ORF">HMPREF1015_02500</name>
</gene>
<name>G9QJ52_9BACI</name>
<keyword evidence="1 2" id="KW-0732">Signal</keyword>
<feature type="domain" description="SLH" evidence="3">
    <location>
        <begin position="84"/>
        <end position="136"/>
    </location>
</feature>
<feature type="chain" id="PRO_5003526328" description="SLH domain-containing protein" evidence="2">
    <location>
        <begin position="23"/>
        <end position="564"/>
    </location>
</feature>
<dbReference type="AlphaFoldDB" id="G9QJ52"/>
<feature type="domain" description="SLH" evidence="3">
    <location>
        <begin position="20"/>
        <end position="83"/>
    </location>
</feature>
<reference evidence="4 5" key="1">
    <citation type="submission" date="2011-09" db="EMBL/GenBank/DDBJ databases">
        <title>The Genome Sequence of Bacillus smithii 7_3_47FAA.</title>
        <authorList>
            <consortium name="The Broad Institute Genome Sequencing Platform"/>
            <person name="Earl A."/>
            <person name="Ward D."/>
            <person name="Feldgarden M."/>
            <person name="Gevers D."/>
            <person name="Daigneault M."/>
            <person name="Strauss J."/>
            <person name="Allen-Vercoe E."/>
            <person name="Young S.K."/>
            <person name="Zeng Q."/>
            <person name="Gargeya S."/>
            <person name="Fitzgerald M."/>
            <person name="Haas B."/>
            <person name="Abouelleil A."/>
            <person name="Alvarado L."/>
            <person name="Arachchi H.M."/>
            <person name="Berlin A."/>
            <person name="Brown A."/>
            <person name="Chapman S.B."/>
            <person name="Chen Z."/>
            <person name="Dunbar C."/>
            <person name="Freedman E."/>
            <person name="Gearin G."/>
            <person name="Goldberg J."/>
            <person name="Griggs A."/>
            <person name="Gujja S."/>
            <person name="Heiman D."/>
            <person name="Howarth C."/>
            <person name="Larson L."/>
            <person name="Lui A."/>
            <person name="MacDonald P.J.P."/>
            <person name="Montmayeur A."/>
            <person name="Murphy C."/>
            <person name="Neiman D."/>
            <person name="Pearson M."/>
            <person name="Priest M."/>
            <person name="Roberts A."/>
            <person name="Saif S."/>
            <person name="Shea T."/>
            <person name="Shenoy N."/>
            <person name="Sisk P."/>
            <person name="Stolte C."/>
            <person name="Sykes S."/>
            <person name="Wortman J."/>
            <person name="Nusbaum C."/>
            <person name="Birren B."/>
        </authorList>
    </citation>
    <scope>NUCLEOTIDE SEQUENCE [LARGE SCALE GENOMIC DNA]</scope>
    <source>
        <strain evidence="4 5">7_3_47FAA</strain>
    </source>
</reference>
<evidence type="ECO:0000256" key="2">
    <source>
        <dbReference type="SAM" id="SignalP"/>
    </source>
</evidence>
<organism evidence="4 5">
    <name type="scientific">Bacillus smithii 7_3_47FAA</name>
    <dbReference type="NCBI Taxonomy" id="665952"/>
    <lineage>
        <taxon>Bacteria</taxon>
        <taxon>Bacillati</taxon>
        <taxon>Bacillota</taxon>
        <taxon>Bacilli</taxon>
        <taxon>Bacillales</taxon>
        <taxon>Bacillaceae</taxon>
        <taxon>Bacillus</taxon>
    </lineage>
</organism>
<dbReference type="InterPro" id="IPR001119">
    <property type="entry name" value="SLH_dom"/>
</dbReference>
<feature type="domain" description="SLH" evidence="3">
    <location>
        <begin position="137"/>
        <end position="200"/>
    </location>
</feature>
<accession>G9QJ52</accession>
<comment type="caution">
    <text evidence="4">The sequence shown here is derived from an EMBL/GenBank/DDBJ whole genome shotgun (WGS) entry which is preliminary data.</text>
</comment>
<evidence type="ECO:0000313" key="5">
    <source>
        <dbReference type="Proteomes" id="UP000011747"/>
    </source>
</evidence>
<dbReference type="Pfam" id="PF00395">
    <property type="entry name" value="SLH"/>
    <property type="match status" value="3"/>
</dbReference>
<dbReference type="InterPro" id="IPR032329">
    <property type="entry name" value="DUF4855"/>
</dbReference>
<dbReference type="EMBL" id="ACWF01000053">
    <property type="protein sequence ID" value="EHL78784.1"/>
    <property type="molecule type" value="Genomic_DNA"/>
</dbReference>
<dbReference type="RefSeq" id="WP_003353303.1">
    <property type="nucleotide sequence ID" value="NZ_JH414746.1"/>
</dbReference>
<keyword evidence="5" id="KW-1185">Reference proteome</keyword>
<dbReference type="PATRIC" id="fig|665952.3.peg.997"/>
<dbReference type="HOGENOM" id="CLU_498441_0_0_9"/>
<dbReference type="Pfam" id="PF16147">
    <property type="entry name" value="DUF4855"/>
    <property type="match status" value="1"/>
</dbReference>
<evidence type="ECO:0000313" key="4">
    <source>
        <dbReference type="EMBL" id="EHL78784.1"/>
    </source>
</evidence>
<dbReference type="InterPro" id="IPR051465">
    <property type="entry name" value="Cell_Envelope_Struct_Comp"/>
</dbReference>
<evidence type="ECO:0000259" key="3">
    <source>
        <dbReference type="PROSITE" id="PS51272"/>
    </source>
</evidence>
<proteinExistence type="predicted"/>
<protein>
    <recommendedName>
        <fullName evidence="3">SLH domain-containing protein</fullName>
    </recommendedName>
</protein>
<evidence type="ECO:0000256" key="1">
    <source>
        <dbReference type="ARBA" id="ARBA00022729"/>
    </source>
</evidence>
<dbReference type="PANTHER" id="PTHR43308">
    <property type="entry name" value="OUTER MEMBRANE PROTEIN ALPHA-RELATED"/>
    <property type="match status" value="1"/>
</dbReference>
<feature type="signal peptide" evidence="2">
    <location>
        <begin position="1"/>
        <end position="22"/>
    </location>
</feature>
<dbReference type="Proteomes" id="UP000011747">
    <property type="component" value="Unassembled WGS sequence"/>
</dbReference>
<dbReference type="PROSITE" id="PS51272">
    <property type="entry name" value="SLH"/>
    <property type="match status" value="3"/>
</dbReference>
<sequence length="564" mass="64654">MYKKIAPVAMALACLFPSHSFAAYTDVPITYWAYHSIEQLSGKQIISGYSDGRFKPGAVITRKQAAIMLVRTLSLSSDQTIAIKDVTENTYGYQEIEAAVSAGLFSLKDGLFQPDEPLTREDMAKALAIGFRLKGDQMSAFTDVPQTSPYYRYIDALAANDITTGYTDHSFQPKGAVNRAQFAAFIARTLFNPREYEVLIDGKKKTTFRSKQEAILFAEPYDNAVIRPVSNQYQTFSNEFLSPEKSGVKNGVLMYNGYEIEKNPLYNSLQNKEFFKPYLAYKENGQYVDSMFDSLILAGREYPGGEFTESSRNEAGYNEWLWYLNKLFGENGTISIIDQSMKEIPVVDHVNIFIAIPYPQRKDPIVDLNGQTHPNTLDERFQLVKWYIDQVYDQWENTQHNGLILKGFYWLNETVTNPEDEQLLLMVSDYIHQQKGKFIYSPHAQSTNFEYWQSYGFDGAYLQSNAHFTNLSEEETKAKLHNSLIEAQTRNSGVNLEIENHGYATVDIGLEKFRQYLHFADLYGARSQSLIIYQGASMVNRLATYTDPRYQEMYTELYHFLKNK</sequence>